<dbReference type="RefSeq" id="WP_310413409.1">
    <property type="nucleotide sequence ID" value="NZ_JAVDYC010000001.1"/>
</dbReference>
<sequence length="367" mass="39709">MDIATIPGHVRAAMRYFPLIGRPRPACPALTERVTAVAQAATTAHAGADMKEAANVLNMAALIASDCGLPDLATRWCWQHINAYLRPGPLTTLHAGYLLEPVLNLVRLRIRADAGRPALALLHAMYQAITTGTDLTIGTRTLPLSALTGSTAGRRDLVRWTWLQYLNEGIRIHALAGRWDEAAQHAKNLNGVGLHLLEGRQAATIGHLLHDGTTTARSFLADSTLTEPWEHQVDSCIAVMCATPATSSDAVRAMHDIYHSHDPVPGYEHYRARWALSAATLTGERHGHEVQRLIDQVTAETLDAPDGYAARELLRHPNAHLPPPQREELGRIVASAGLGAMTVPDTLLSALTTAVHVAERTLAATIR</sequence>
<dbReference type="Proteomes" id="UP001183629">
    <property type="component" value="Unassembled WGS sequence"/>
</dbReference>
<evidence type="ECO:0000313" key="1">
    <source>
        <dbReference type="EMBL" id="MDR7322670.1"/>
    </source>
</evidence>
<reference evidence="1 2" key="1">
    <citation type="submission" date="2023-07" db="EMBL/GenBank/DDBJ databases">
        <title>Sequencing the genomes of 1000 actinobacteria strains.</title>
        <authorList>
            <person name="Klenk H.-P."/>
        </authorList>
    </citation>
    <scope>NUCLEOTIDE SEQUENCE [LARGE SCALE GENOMIC DNA]</scope>
    <source>
        <strain evidence="1 2">DSM 44711</strain>
    </source>
</reference>
<keyword evidence="2" id="KW-1185">Reference proteome</keyword>
<organism evidence="1 2">
    <name type="scientific">Catenuloplanes niger</name>
    <dbReference type="NCBI Taxonomy" id="587534"/>
    <lineage>
        <taxon>Bacteria</taxon>
        <taxon>Bacillati</taxon>
        <taxon>Actinomycetota</taxon>
        <taxon>Actinomycetes</taxon>
        <taxon>Micromonosporales</taxon>
        <taxon>Micromonosporaceae</taxon>
        <taxon>Catenuloplanes</taxon>
    </lineage>
</organism>
<gene>
    <name evidence="1" type="ORF">J2S44_002920</name>
</gene>
<comment type="caution">
    <text evidence="1">The sequence shown here is derived from an EMBL/GenBank/DDBJ whole genome shotgun (WGS) entry which is preliminary data.</text>
</comment>
<evidence type="ECO:0000313" key="2">
    <source>
        <dbReference type="Proteomes" id="UP001183629"/>
    </source>
</evidence>
<accession>A0AAE3ZQ00</accession>
<dbReference type="AlphaFoldDB" id="A0AAE3ZQ00"/>
<dbReference type="EMBL" id="JAVDYC010000001">
    <property type="protein sequence ID" value="MDR7322670.1"/>
    <property type="molecule type" value="Genomic_DNA"/>
</dbReference>
<proteinExistence type="predicted"/>
<name>A0AAE3ZQ00_9ACTN</name>
<protein>
    <submittedName>
        <fullName evidence="1">Uncharacterized protein</fullName>
    </submittedName>
</protein>